<organism evidence="1 2">
    <name type="scientific">Pseudoalteromonas luteoviolacea</name>
    <dbReference type="NCBI Taxonomy" id="43657"/>
    <lineage>
        <taxon>Bacteria</taxon>
        <taxon>Pseudomonadati</taxon>
        <taxon>Pseudomonadota</taxon>
        <taxon>Gammaproteobacteria</taxon>
        <taxon>Alteromonadales</taxon>
        <taxon>Pseudoalteromonadaceae</taxon>
        <taxon>Pseudoalteromonas</taxon>
    </lineage>
</organism>
<accession>A0A0C1QVF4</accession>
<dbReference type="Proteomes" id="UP000031327">
    <property type="component" value="Unassembled WGS sequence"/>
</dbReference>
<dbReference type="EMBL" id="JWIC01000001">
    <property type="protein sequence ID" value="KID59037.1"/>
    <property type="molecule type" value="Genomic_DNA"/>
</dbReference>
<protein>
    <submittedName>
        <fullName evidence="1">Uncharacterized protein</fullName>
    </submittedName>
</protein>
<dbReference type="Pfam" id="PF11747">
    <property type="entry name" value="RebB"/>
    <property type="match status" value="1"/>
</dbReference>
<gene>
    <name evidence="1" type="ORF">JF50_00850</name>
</gene>
<dbReference type="AlphaFoldDB" id="A0A0C1QVF4"/>
<evidence type="ECO:0000313" key="2">
    <source>
        <dbReference type="Proteomes" id="UP000031327"/>
    </source>
</evidence>
<sequence>MLNTLNAQTFSLAAASTSMGQSISLLMDNAVQNEARSQVTSSAAVAQCCALMIAAGAAAIKPG</sequence>
<proteinExistence type="predicted"/>
<reference evidence="1 2" key="1">
    <citation type="submission" date="2014-12" db="EMBL/GenBank/DDBJ databases">
        <title>Draft Genome Sequence of Pseudoalteromonas luteoviolacea HI1.</title>
        <authorList>
            <person name="Asahina A.Y."/>
            <person name="Hadfield M.G."/>
        </authorList>
    </citation>
    <scope>NUCLEOTIDE SEQUENCE [LARGE SCALE GENOMIC DNA]</scope>
    <source>
        <strain evidence="1 2">HI1</strain>
    </source>
</reference>
<name>A0A0C1QVF4_9GAMM</name>
<dbReference type="OrthoDB" id="6307564at2"/>
<comment type="caution">
    <text evidence="1">The sequence shown here is derived from an EMBL/GenBank/DDBJ whole genome shotgun (WGS) entry which is preliminary data.</text>
</comment>
<evidence type="ECO:0000313" key="1">
    <source>
        <dbReference type="EMBL" id="KID59037.1"/>
    </source>
</evidence>
<dbReference type="RefSeq" id="WP_039607638.1">
    <property type="nucleotide sequence ID" value="NZ_JAGJEL010000014.1"/>
</dbReference>
<dbReference type="InterPro" id="IPR021070">
    <property type="entry name" value="Killing_trait_RebB"/>
</dbReference>